<proteinExistence type="predicted"/>
<comment type="caution">
    <text evidence="1">The sequence shown here is derived from an EMBL/GenBank/DDBJ whole genome shotgun (WGS) entry which is preliminary data.</text>
</comment>
<dbReference type="AlphaFoldDB" id="A0A0W0ZRA4"/>
<name>A0A0W0ZRA4_9GAMM</name>
<reference evidence="1 2" key="1">
    <citation type="submission" date="2015-11" db="EMBL/GenBank/DDBJ databases">
        <title>Genomic analysis of 38 Legionella species identifies large and diverse effector repertoires.</title>
        <authorList>
            <person name="Burstein D."/>
            <person name="Amaro F."/>
            <person name="Zusman T."/>
            <person name="Lifshitz Z."/>
            <person name="Cohen O."/>
            <person name="Gilbert J.A."/>
            <person name="Pupko T."/>
            <person name="Shuman H.A."/>
            <person name="Segal G."/>
        </authorList>
    </citation>
    <scope>NUCLEOTIDE SEQUENCE [LARGE SCALE GENOMIC DNA]</scope>
    <source>
        <strain evidence="1 2">IMVS3376</strain>
    </source>
</reference>
<keyword evidence="2" id="KW-1185">Reference proteome</keyword>
<evidence type="ECO:0000313" key="1">
    <source>
        <dbReference type="EMBL" id="KTD71733.1"/>
    </source>
</evidence>
<evidence type="ECO:0000313" key="2">
    <source>
        <dbReference type="Proteomes" id="UP000054926"/>
    </source>
</evidence>
<organism evidence="1 2">
    <name type="scientific">Legionella steelei</name>
    <dbReference type="NCBI Taxonomy" id="947033"/>
    <lineage>
        <taxon>Bacteria</taxon>
        <taxon>Pseudomonadati</taxon>
        <taxon>Pseudomonadota</taxon>
        <taxon>Gammaproteobacteria</taxon>
        <taxon>Legionellales</taxon>
        <taxon>Legionellaceae</taxon>
        <taxon>Legionella</taxon>
    </lineage>
</organism>
<dbReference type="EMBL" id="LNYY01000001">
    <property type="protein sequence ID" value="KTD71733.1"/>
    <property type="molecule type" value="Genomic_DNA"/>
</dbReference>
<dbReference type="STRING" id="947033.Lste_0018"/>
<gene>
    <name evidence="1" type="ORF">Lste_0018</name>
</gene>
<sequence length="80" mass="8730">MVSEDTLLTLRDGQYSQRNKINGGIDFNSGGNVVYVTPSLWVSSKKLIVQLGVGLPVTQNLYGNQTKDSYLLVANLGWAL</sequence>
<dbReference type="Proteomes" id="UP000054926">
    <property type="component" value="Unassembled WGS sequence"/>
</dbReference>
<accession>A0A0W0ZRA4</accession>
<protein>
    <submittedName>
        <fullName evidence="1">Uncharacterized protein</fullName>
    </submittedName>
</protein>